<dbReference type="CDD" id="cd07262">
    <property type="entry name" value="VOC_like"/>
    <property type="match status" value="1"/>
</dbReference>
<dbReference type="PANTHER" id="PTHR35006">
    <property type="entry name" value="GLYOXALASE FAMILY PROTEIN (AFU_ORTHOLOGUE AFUA_5G14830)"/>
    <property type="match status" value="1"/>
</dbReference>
<dbReference type="PANTHER" id="PTHR35006:SF2">
    <property type="entry name" value="GLYOXALASE FAMILY PROTEIN (AFU_ORTHOLOGUE AFUA_5G14830)"/>
    <property type="match status" value="1"/>
</dbReference>
<evidence type="ECO:0000313" key="3">
    <source>
        <dbReference type="Proteomes" id="UP001569428"/>
    </source>
</evidence>
<name>A0ABV4P7K1_9GAMM</name>
<dbReference type="Gene3D" id="3.10.180.10">
    <property type="entry name" value="2,3-Dihydroxybiphenyl 1,2-Dioxygenase, domain 1"/>
    <property type="match status" value="1"/>
</dbReference>
<keyword evidence="3" id="KW-1185">Reference proteome</keyword>
<feature type="domain" description="VOC" evidence="1">
    <location>
        <begin position="1"/>
        <end position="122"/>
    </location>
</feature>
<evidence type="ECO:0000313" key="2">
    <source>
        <dbReference type="EMBL" id="MFA0813670.1"/>
    </source>
</evidence>
<dbReference type="SUPFAM" id="SSF54593">
    <property type="entry name" value="Glyoxalase/Bleomycin resistance protein/Dihydroxybiphenyl dioxygenase"/>
    <property type="match status" value="1"/>
</dbReference>
<proteinExistence type="predicted"/>
<dbReference type="EMBL" id="JBGMEK010000120">
    <property type="protein sequence ID" value="MFA0813670.1"/>
    <property type="molecule type" value="Genomic_DNA"/>
</dbReference>
<dbReference type="Pfam" id="PF00903">
    <property type="entry name" value="Glyoxalase"/>
    <property type="match status" value="1"/>
</dbReference>
<evidence type="ECO:0000259" key="1">
    <source>
        <dbReference type="PROSITE" id="PS51819"/>
    </source>
</evidence>
<protein>
    <submittedName>
        <fullName evidence="2">VOC family protein</fullName>
    </submittedName>
</protein>
<dbReference type="InterPro" id="IPR004360">
    <property type="entry name" value="Glyas_Fos-R_dOase_dom"/>
</dbReference>
<gene>
    <name evidence="2" type="ORF">ACCI49_22535</name>
</gene>
<comment type="caution">
    <text evidence="2">The sequence shown here is derived from an EMBL/GenBank/DDBJ whole genome shotgun (WGS) entry which is preliminary data.</text>
</comment>
<sequence length="128" mass="13831">MISHTTLGTNDLVRAEQFFDEILPFLNGKKLMNTDRAVFYAFGGNGSKLAISQPFDGQPATQGNGTMVAFSASSIEDVKVLHSKAISLGATNEGDPGERHGGLYYGAYFRDLDGNKFAIFHLLSKPKA</sequence>
<dbReference type="InterPro" id="IPR029068">
    <property type="entry name" value="Glyas_Bleomycin-R_OHBP_Dase"/>
</dbReference>
<dbReference type="Proteomes" id="UP001569428">
    <property type="component" value="Unassembled WGS sequence"/>
</dbReference>
<reference evidence="2 3" key="1">
    <citation type="submission" date="2024-08" db="EMBL/GenBank/DDBJ databases">
        <authorList>
            <person name="Ishaq N."/>
        </authorList>
    </citation>
    <scope>NUCLEOTIDE SEQUENCE [LARGE SCALE GENOMIC DNA]</scope>
    <source>
        <strain evidence="2 3">DSM 18651</strain>
    </source>
</reference>
<organism evidence="2 3">
    <name type="scientific">Microbulbifer epialgicus</name>
    <dbReference type="NCBI Taxonomy" id="393907"/>
    <lineage>
        <taxon>Bacteria</taxon>
        <taxon>Pseudomonadati</taxon>
        <taxon>Pseudomonadota</taxon>
        <taxon>Gammaproteobacteria</taxon>
        <taxon>Cellvibrionales</taxon>
        <taxon>Microbulbiferaceae</taxon>
        <taxon>Microbulbifer</taxon>
    </lineage>
</organism>
<dbReference type="RefSeq" id="WP_371841482.1">
    <property type="nucleotide sequence ID" value="NZ_JBGMEK010000120.1"/>
</dbReference>
<accession>A0ABV4P7K1</accession>
<dbReference type="PROSITE" id="PS51819">
    <property type="entry name" value="VOC"/>
    <property type="match status" value="1"/>
</dbReference>
<dbReference type="InterPro" id="IPR037523">
    <property type="entry name" value="VOC_core"/>
</dbReference>